<dbReference type="InterPro" id="IPR013766">
    <property type="entry name" value="Thioredoxin_domain"/>
</dbReference>
<dbReference type="SUPFAM" id="SSF52833">
    <property type="entry name" value="Thioredoxin-like"/>
    <property type="match status" value="1"/>
</dbReference>
<organism evidence="3 4">
    <name type="scientific">Nitrosospira multiformis</name>
    <dbReference type="NCBI Taxonomy" id="1231"/>
    <lineage>
        <taxon>Bacteria</taxon>
        <taxon>Pseudomonadati</taxon>
        <taxon>Pseudomonadota</taxon>
        <taxon>Betaproteobacteria</taxon>
        <taxon>Nitrosomonadales</taxon>
        <taxon>Nitrosomonadaceae</taxon>
        <taxon>Nitrosospira</taxon>
    </lineage>
</organism>
<dbReference type="Gene3D" id="3.40.30.10">
    <property type="entry name" value="Glutaredoxin"/>
    <property type="match status" value="1"/>
</dbReference>
<keyword evidence="1" id="KW-0812">Transmembrane</keyword>
<dbReference type="Proteomes" id="UP000183898">
    <property type="component" value="Unassembled WGS sequence"/>
</dbReference>
<dbReference type="InterPro" id="IPR036249">
    <property type="entry name" value="Thioredoxin-like_sf"/>
</dbReference>
<keyword evidence="1" id="KW-1133">Transmembrane helix</keyword>
<evidence type="ECO:0000259" key="2">
    <source>
        <dbReference type="PROSITE" id="PS51352"/>
    </source>
</evidence>
<dbReference type="AlphaFoldDB" id="A0A1H8GLG8"/>
<protein>
    <submittedName>
        <fullName evidence="3">Thiol-disulfide isomerase or thioredoxin</fullName>
    </submittedName>
</protein>
<feature type="transmembrane region" description="Helical" evidence="1">
    <location>
        <begin position="20"/>
        <end position="42"/>
    </location>
</feature>
<keyword evidence="1" id="KW-0472">Membrane</keyword>
<gene>
    <name evidence="3" type="ORF">SAMN05216404_104227</name>
</gene>
<dbReference type="GO" id="GO:0016853">
    <property type="term" value="F:isomerase activity"/>
    <property type="evidence" value="ECO:0007669"/>
    <property type="project" value="UniProtKB-KW"/>
</dbReference>
<evidence type="ECO:0000313" key="3">
    <source>
        <dbReference type="EMBL" id="SEN44148.1"/>
    </source>
</evidence>
<evidence type="ECO:0000256" key="1">
    <source>
        <dbReference type="SAM" id="Phobius"/>
    </source>
</evidence>
<dbReference type="EMBL" id="FOCT01000004">
    <property type="protein sequence ID" value="SEN44148.1"/>
    <property type="molecule type" value="Genomic_DNA"/>
</dbReference>
<feature type="domain" description="Thioredoxin" evidence="2">
    <location>
        <begin position="35"/>
        <end position="187"/>
    </location>
</feature>
<sequence>MPGTLKFPSAPALHRSAGSYGSLVLRMALILMFFLGAADIVAAAESIRPFTSGSLKQVLASRPNKPFILVLWSLDCQYCPTELKMLSELEKSHPGLDVVLIATDTVDDMPQLADRAGNYGTAKFEQWVFAEDMPERLRQEIDGRWYGEVPRTYFYDQKHQRTVKMGLINKSLVEEWLARNAVDTANGKQNGKY</sequence>
<reference evidence="3 4" key="1">
    <citation type="submission" date="2016-10" db="EMBL/GenBank/DDBJ databases">
        <authorList>
            <person name="de Groot N.N."/>
        </authorList>
    </citation>
    <scope>NUCLEOTIDE SEQUENCE [LARGE SCALE GENOMIC DNA]</scope>
    <source>
        <strain evidence="3 4">Nl18</strain>
    </source>
</reference>
<evidence type="ECO:0000313" key="4">
    <source>
        <dbReference type="Proteomes" id="UP000183898"/>
    </source>
</evidence>
<keyword evidence="3" id="KW-0413">Isomerase</keyword>
<name>A0A1H8GLG8_9PROT</name>
<dbReference type="PROSITE" id="PS51352">
    <property type="entry name" value="THIOREDOXIN_2"/>
    <property type="match status" value="1"/>
</dbReference>
<proteinExistence type="predicted"/>
<accession>A0A1H8GLG8</accession>